<organism evidence="2 3">
    <name type="scientific">Tatumella morbirosei</name>
    <dbReference type="NCBI Taxonomy" id="642227"/>
    <lineage>
        <taxon>Bacteria</taxon>
        <taxon>Pseudomonadati</taxon>
        <taxon>Pseudomonadota</taxon>
        <taxon>Gammaproteobacteria</taxon>
        <taxon>Enterobacterales</taxon>
        <taxon>Erwiniaceae</taxon>
        <taxon>Tatumella</taxon>
    </lineage>
</organism>
<dbReference type="Gene3D" id="3.60.40.10">
    <property type="entry name" value="PPM-type phosphatase domain"/>
    <property type="match status" value="1"/>
</dbReference>
<proteinExistence type="predicted"/>
<dbReference type="AlphaFoldDB" id="A0A095UDV4"/>
<evidence type="ECO:0000259" key="1">
    <source>
        <dbReference type="PROSITE" id="PS51746"/>
    </source>
</evidence>
<dbReference type="Proteomes" id="UP000029577">
    <property type="component" value="Unassembled WGS sequence"/>
</dbReference>
<dbReference type="InterPro" id="IPR036457">
    <property type="entry name" value="PPM-type-like_dom_sf"/>
</dbReference>
<gene>
    <name evidence="2" type="ORF">HA49_18145</name>
</gene>
<dbReference type="EMBL" id="JPKR02000003">
    <property type="protein sequence ID" value="KGD72613.1"/>
    <property type="molecule type" value="Genomic_DNA"/>
</dbReference>
<sequence>MNITFASTTHQGLRNTNQDQLGNSLGKRAACFVMCDGIAGAPGGDTAARLACETILAQFDGENHLDAQHIRRYITSANQAIKQQQTANAEINKMGTTLVSLFIDRDYQLAYWAHAGDSRLYLFRRGYLMQMTSDHSLAQQMLDAGHKAEGINQNLLYFALGMSEEREASYSDVLPLEDGDVFLLCTDGFWHELSIPELEQSLRMVNTPAEWLSLLHKMKPAENPDNFSALAVWVGEPQDTTLLSSLSDAQRILLSQQN</sequence>
<dbReference type="STRING" id="642227.HA49_18145"/>
<name>A0A095UDV4_9GAMM</name>
<comment type="caution">
    <text evidence="2">The sequence shown here is derived from an EMBL/GenBank/DDBJ whole genome shotgun (WGS) entry which is preliminary data.</text>
</comment>
<dbReference type="PROSITE" id="PS51746">
    <property type="entry name" value="PPM_2"/>
    <property type="match status" value="1"/>
</dbReference>
<dbReference type="CDD" id="cd00143">
    <property type="entry name" value="PP2Cc"/>
    <property type="match status" value="1"/>
</dbReference>
<dbReference type="OrthoDB" id="9801841at2"/>
<feature type="domain" description="PPM-type phosphatase" evidence="1">
    <location>
        <begin position="4"/>
        <end position="234"/>
    </location>
</feature>
<reference evidence="2" key="1">
    <citation type="submission" date="2014-12" db="EMBL/GenBank/DDBJ databases">
        <title>The draft genome of the Tatumella morbirosei type strain, LMG23360T isolated from pineapple rot.</title>
        <authorList>
            <person name="Smits T.H."/>
            <person name="Palmer M."/>
            <person name="Venter S.N."/>
            <person name="Duffy B."/>
            <person name="Steenkamp E.T."/>
            <person name="Chan W.Y."/>
            <person name="Coutinho T.A."/>
            <person name="Coetzee M.P."/>
            <person name="De Maayer P."/>
        </authorList>
    </citation>
    <scope>NUCLEOTIDE SEQUENCE [LARGE SCALE GENOMIC DNA]</scope>
    <source>
        <strain evidence="2">LMG 23360</strain>
    </source>
</reference>
<dbReference type="SUPFAM" id="SSF81606">
    <property type="entry name" value="PP2C-like"/>
    <property type="match status" value="1"/>
</dbReference>
<dbReference type="SMART" id="SM00331">
    <property type="entry name" value="PP2C_SIG"/>
    <property type="match status" value="1"/>
</dbReference>
<keyword evidence="3" id="KW-1185">Reference proteome</keyword>
<evidence type="ECO:0000313" key="2">
    <source>
        <dbReference type="EMBL" id="KGD72613.1"/>
    </source>
</evidence>
<dbReference type="eggNOG" id="COG0631">
    <property type="taxonomic scope" value="Bacteria"/>
</dbReference>
<accession>A0A095UDV4</accession>
<dbReference type="SMART" id="SM00332">
    <property type="entry name" value="PP2Cc"/>
    <property type="match status" value="1"/>
</dbReference>
<dbReference type="RefSeq" id="WP_038022408.1">
    <property type="nucleotide sequence ID" value="NZ_JPKR02000003.1"/>
</dbReference>
<protein>
    <submittedName>
        <fullName evidence="2">PppA</fullName>
    </submittedName>
</protein>
<dbReference type="InterPro" id="IPR001932">
    <property type="entry name" value="PPM-type_phosphatase-like_dom"/>
</dbReference>
<dbReference type="Pfam" id="PF13672">
    <property type="entry name" value="PP2C_2"/>
    <property type="match status" value="1"/>
</dbReference>
<evidence type="ECO:0000313" key="3">
    <source>
        <dbReference type="Proteomes" id="UP000029577"/>
    </source>
</evidence>